<gene>
    <name evidence="8" type="ORF">SAMN04488115_12144</name>
</gene>
<keyword evidence="5" id="KW-0864">Zinc transport</keyword>
<evidence type="ECO:0000256" key="5">
    <source>
        <dbReference type="ARBA" id="ARBA00022906"/>
    </source>
</evidence>
<dbReference type="PANTHER" id="PTHR42734">
    <property type="entry name" value="METAL TRANSPORT SYSTEM ATP-BINDING PROTEIN TM_0124-RELATED"/>
    <property type="match status" value="1"/>
</dbReference>
<keyword evidence="5" id="KW-0862">Zinc</keyword>
<comment type="similarity">
    <text evidence="1">Belongs to the ABC transporter superfamily.</text>
</comment>
<dbReference type="PROSITE" id="PS00211">
    <property type="entry name" value="ABC_TRANSPORTER_1"/>
    <property type="match status" value="1"/>
</dbReference>
<dbReference type="Pfam" id="PF00005">
    <property type="entry name" value="ABC_tran"/>
    <property type="match status" value="1"/>
</dbReference>
<protein>
    <submittedName>
        <fullName evidence="8">Zinc/manganese transport system ATP-binding protein</fullName>
    </submittedName>
</protein>
<evidence type="ECO:0000256" key="3">
    <source>
        <dbReference type="ARBA" id="ARBA00022741"/>
    </source>
</evidence>
<sequence length="256" mass="27161">MKPLVATKAVSPVSAIRLTDLTLGYDRHPAVHHLSGEIASGSLIAIVGPNGAGKSTLLKGIAGALSPLEGSIAVSKGKRLAYLPQSADLDRSFPIHVYDLVAMGLWNSAGIFGRIGFSARAKVEEAIAAVGLTGFETRPIGTLSGGQMQRALFARLLLQDADVILLDEPFTAIDARTTADLLALVQRWHGESRTVVAVLHDIETVRRAFPQTLLLAREAVAWGETGEVLTAANLLKARRMVEAFDSHAAPCERDAA</sequence>
<keyword evidence="2" id="KW-0813">Transport</keyword>
<dbReference type="InterPro" id="IPR003593">
    <property type="entry name" value="AAA+_ATPase"/>
</dbReference>
<dbReference type="InterPro" id="IPR027417">
    <property type="entry name" value="P-loop_NTPase"/>
</dbReference>
<dbReference type="PROSITE" id="PS50893">
    <property type="entry name" value="ABC_TRANSPORTER_2"/>
    <property type="match status" value="1"/>
</dbReference>
<dbReference type="EMBL" id="FNUY01000021">
    <property type="protein sequence ID" value="SEG82992.1"/>
    <property type="molecule type" value="Genomic_DNA"/>
</dbReference>
<evidence type="ECO:0000256" key="6">
    <source>
        <dbReference type="ARBA" id="ARBA00023065"/>
    </source>
</evidence>
<evidence type="ECO:0000259" key="7">
    <source>
        <dbReference type="PROSITE" id="PS50893"/>
    </source>
</evidence>
<name>A0A1H6DCY8_9HYPH</name>
<dbReference type="GO" id="GO:0006829">
    <property type="term" value="P:zinc ion transport"/>
    <property type="evidence" value="ECO:0007669"/>
    <property type="project" value="UniProtKB-KW"/>
</dbReference>
<keyword evidence="4 8" id="KW-0067">ATP-binding</keyword>
<evidence type="ECO:0000256" key="1">
    <source>
        <dbReference type="ARBA" id="ARBA00005417"/>
    </source>
</evidence>
<evidence type="ECO:0000313" key="8">
    <source>
        <dbReference type="EMBL" id="SEG82992.1"/>
    </source>
</evidence>
<keyword evidence="3" id="KW-0547">Nucleotide-binding</keyword>
<dbReference type="InterPro" id="IPR003439">
    <property type="entry name" value="ABC_transporter-like_ATP-bd"/>
</dbReference>
<dbReference type="InterPro" id="IPR050153">
    <property type="entry name" value="Metal_Ion_Import_ABC"/>
</dbReference>
<dbReference type="GO" id="GO:0016887">
    <property type="term" value="F:ATP hydrolysis activity"/>
    <property type="evidence" value="ECO:0007669"/>
    <property type="project" value="InterPro"/>
</dbReference>
<feature type="domain" description="ABC transporter" evidence="7">
    <location>
        <begin position="16"/>
        <end position="242"/>
    </location>
</feature>
<reference evidence="8 9" key="1">
    <citation type="submission" date="2016-10" db="EMBL/GenBank/DDBJ databases">
        <authorList>
            <person name="de Groot N.N."/>
        </authorList>
    </citation>
    <scope>NUCLEOTIDE SEQUENCE [LARGE SCALE GENOMIC DNA]</scope>
    <source>
        <strain evidence="8 9">DSM 26656</strain>
    </source>
</reference>
<dbReference type="GO" id="GO:0005524">
    <property type="term" value="F:ATP binding"/>
    <property type="evidence" value="ECO:0007669"/>
    <property type="project" value="UniProtKB-KW"/>
</dbReference>
<dbReference type="NCBIfam" id="NF040873">
    <property type="entry name" value="AztA"/>
    <property type="match status" value="1"/>
</dbReference>
<dbReference type="Gene3D" id="3.40.50.300">
    <property type="entry name" value="P-loop containing nucleotide triphosphate hydrolases"/>
    <property type="match status" value="1"/>
</dbReference>
<evidence type="ECO:0000256" key="4">
    <source>
        <dbReference type="ARBA" id="ARBA00022840"/>
    </source>
</evidence>
<dbReference type="AlphaFoldDB" id="A0A1H6DCY8"/>
<evidence type="ECO:0000313" key="9">
    <source>
        <dbReference type="Proteomes" id="UP000236743"/>
    </source>
</evidence>
<dbReference type="PANTHER" id="PTHR42734:SF5">
    <property type="entry name" value="IRON TRANSPORT SYSTEM ATP-BINDING PROTEIN HI_0361-RELATED"/>
    <property type="match status" value="1"/>
</dbReference>
<evidence type="ECO:0000256" key="2">
    <source>
        <dbReference type="ARBA" id="ARBA00022448"/>
    </source>
</evidence>
<dbReference type="SUPFAM" id="SSF52540">
    <property type="entry name" value="P-loop containing nucleoside triphosphate hydrolases"/>
    <property type="match status" value="1"/>
</dbReference>
<dbReference type="SMART" id="SM00382">
    <property type="entry name" value="AAA"/>
    <property type="match status" value="1"/>
</dbReference>
<accession>A0A1H6DCY8</accession>
<organism evidence="8 9">
    <name type="scientific">Bosea lathyri</name>
    <dbReference type="NCBI Taxonomy" id="1036778"/>
    <lineage>
        <taxon>Bacteria</taxon>
        <taxon>Pseudomonadati</taxon>
        <taxon>Pseudomonadota</taxon>
        <taxon>Alphaproteobacteria</taxon>
        <taxon>Hyphomicrobiales</taxon>
        <taxon>Boseaceae</taxon>
        <taxon>Bosea</taxon>
    </lineage>
</organism>
<keyword evidence="9" id="KW-1185">Reference proteome</keyword>
<dbReference type="InterPro" id="IPR047748">
    <property type="entry name" value="AztA-like"/>
</dbReference>
<proteinExistence type="inferred from homology"/>
<keyword evidence="6" id="KW-0406">Ion transport</keyword>
<dbReference type="CDD" id="cd03235">
    <property type="entry name" value="ABC_Metallic_Cations"/>
    <property type="match status" value="1"/>
</dbReference>
<dbReference type="InterPro" id="IPR017871">
    <property type="entry name" value="ABC_transporter-like_CS"/>
</dbReference>
<dbReference type="Proteomes" id="UP000236743">
    <property type="component" value="Unassembled WGS sequence"/>
</dbReference>